<dbReference type="AlphaFoldDB" id="A0A927RG34"/>
<sequence length="142" mass="15542">MNTVLSQLWALRRFMASEVKAESFPGIDRAIGSGEGAPEGVLHLLRGPPVPVDEPDQVVFCIRGVRERWRNGNSLAAPSWRTGAAVEELLPRLLPPLAEADQVTRLIEVAAREPVGRAVDVTVLENPDLPTGKYSSPIRWGR</sequence>
<organism evidence="1 2">
    <name type="scientific">Actinopolymorpha pittospori</name>
    <dbReference type="NCBI Taxonomy" id="648752"/>
    <lineage>
        <taxon>Bacteria</taxon>
        <taxon>Bacillati</taxon>
        <taxon>Actinomycetota</taxon>
        <taxon>Actinomycetes</taxon>
        <taxon>Propionibacteriales</taxon>
        <taxon>Actinopolymorphaceae</taxon>
        <taxon>Actinopolymorpha</taxon>
    </lineage>
</organism>
<reference evidence="1" key="1">
    <citation type="submission" date="2020-10" db="EMBL/GenBank/DDBJ databases">
        <title>Sequencing the genomes of 1000 actinobacteria strains.</title>
        <authorList>
            <person name="Klenk H.-P."/>
        </authorList>
    </citation>
    <scope>NUCLEOTIDE SEQUENCE</scope>
    <source>
        <strain evidence="1">DSM 45354</strain>
    </source>
</reference>
<dbReference type="EMBL" id="JADBEM010000001">
    <property type="protein sequence ID" value="MBE1603856.1"/>
    <property type="molecule type" value="Genomic_DNA"/>
</dbReference>
<dbReference type="RefSeq" id="WP_192748563.1">
    <property type="nucleotide sequence ID" value="NZ_BAABJL010000073.1"/>
</dbReference>
<evidence type="ECO:0000313" key="1">
    <source>
        <dbReference type="EMBL" id="MBE1603856.1"/>
    </source>
</evidence>
<protein>
    <submittedName>
        <fullName evidence="1">Uncharacterized protein</fullName>
    </submittedName>
</protein>
<keyword evidence="2" id="KW-1185">Reference proteome</keyword>
<name>A0A927RG34_9ACTN</name>
<dbReference type="Proteomes" id="UP000638648">
    <property type="component" value="Unassembled WGS sequence"/>
</dbReference>
<comment type="caution">
    <text evidence="1">The sequence shown here is derived from an EMBL/GenBank/DDBJ whole genome shotgun (WGS) entry which is preliminary data.</text>
</comment>
<proteinExistence type="predicted"/>
<evidence type="ECO:0000313" key="2">
    <source>
        <dbReference type="Proteomes" id="UP000638648"/>
    </source>
</evidence>
<accession>A0A927RG34</accession>
<gene>
    <name evidence="1" type="ORF">HEB94_000704</name>
</gene>